<gene>
    <name evidence="2" type="ORF">GCM10010326_29470</name>
</gene>
<dbReference type="InterPro" id="IPR041664">
    <property type="entry name" value="AAA_16"/>
</dbReference>
<dbReference type="SUPFAM" id="SSF52540">
    <property type="entry name" value="P-loop containing nucleoside triphosphate hydrolases"/>
    <property type="match status" value="1"/>
</dbReference>
<dbReference type="GeneID" id="96290916"/>
<dbReference type="PRINTS" id="PR00364">
    <property type="entry name" value="DISEASERSIST"/>
</dbReference>
<dbReference type="Proteomes" id="UP000600946">
    <property type="component" value="Unassembled WGS sequence"/>
</dbReference>
<dbReference type="Gene3D" id="3.40.50.300">
    <property type="entry name" value="P-loop containing nucleotide triphosphate hydrolases"/>
    <property type="match status" value="1"/>
</dbReference>
<keyword evidence="3" id="KW-1185">Reference proteome</keyword>
<protein>
    <recommendedName>
        <fullName evidence="1">Orc1-like AAA ATPase domain-containing protein</fullName>
    </recommendedName>
</protein>
<dbReference type="EMBL" id="BMUU01000004">
    <property type="protein sequence ID" value="GGY33495.1"/>
    <property type="molecule type" value="Genomic_DNA"/>
</dbReference>
<dbReference type="PANTHER" id="PTHR47691:SF3">
    <property type="entry name" value="HTH-TYPE TRANSCRIPTIONAL REGULATOR RV0890C-RELATED"/>
    <property type="match status" value="1"/>
</dbReference>
<feature type="domain" description="Orc1-like AAA ATPase" evidence="1">
    <location>
        <begin position="13"/>
        <end position="150"/>
    </location>
</feature>
<dbReference type="Gene3D" id="1.25.40.10">
    <property type="entry name" value="Tetratricopeptide repeat domain"/>
    <property type="match status" value="1"/>
</dbReference>
<evidence type="ECO:0000313" key="3">
    <source>
        <dbReference type="Proteomes" id="UP000600946"/>
    </source>
</evidence>
<dbReference type="InterPro" id="IPR027417">
    <property type="entry name" value="P-loop_NTPase"/>
</dbReference>
<dbReference type="InterPro" id="IPR011990">
    <property type="entry name" value="TPR-like_helical_dom_sf"/>
</dbReference>
<evidence type="ECO:0000313" key="2">
    <source>
        <dbReference type="EMBL" id="GGY33495.1"/>
    </source>
</evidence>
<comment type="caution">
    <text evidence="2">The sequence shown here is derived from an EMBL/GenBank/DDBJ whole genome shotgun (WGS) entry which is preliminary data.</text>
</comment>
<dbReference type="SUPFAM" id="SSF48452">
    <property type="entry name" value="TPR-like"/>
    <property type="match status" value="1"/>
</dbReference>
<evidence type="ECO:0000259" key="1">
    <source>
        <dbReference type="Pfam" id="PF13191"/>
    </source>
</evidence>
<organism evidence="2 3">
    <name type="scientific">Streptomyces xanthochromogenes</name>
    <dbReference type="NCBI Taxonomy" id="67384"/>
    <lineage>
        <taxon>Bacteria</taxon>
        <taxon>Bacillati</taxon>
        <taxon>Actinomycetota</taxon>
        <taxon>Actinomycetes</taxon>
        <taxon>Kitasatosporales</taxon>
        <taxon>Streptomycetaceae</taxon>
        <taxon>Streptomyces</taxon>
    </lineage>
</organism>
<name>A0ABQ3A3L4_9ACTN</name>
<sequence>MSGPLRPPRPCAPFAGRAEETRDLREFLAAETGPGPRVLLLHGPAGVGKSALAAHLVAPSASGTEVPVCWMPAGGEAPDPTGLLLRVLGQLDAEPPQLRLPCSGPESAVDAHAVRDACRDHFAAHPALVVFDDVRSGELAEALLDAFARTRAAVVLTARDALTLPQGEVRRHEVRPLDVHDSAVLAWRTGRRLLAGPEAEALLRLTGGLPLLLRLAGPLLEAGGLDAGETLREWERTFPADADGRWTALTDLAVEGLSGPCRATLGRLLLYGPMPFGLPTAKGLLEPAALGHIDELAAAGLLVRDHDGRWSVAAASISGGAAWQTPQSVHALFRSVREDLLAVLDGDASRAKCARVLRGTDEYLDMILRLPASRETLTGPLARLLTVRCDAYRLAVLRRALSAGRPRLRVEFAQGVRDPEHPSAVAAQRPSGGTQRAVAIYESGHLSAALRALGPESSWDATAGPTTATLRGRILCDQGWVDEAEAAFTDAAAGYRAGKQLRPGAWTSLHHAALLLLAGRPDAARTRTEQALAVFRRTGDERGQAWCATTLGRVHLATGHLEDGLVDLTAAKALHLVIGDLRGQAWTRYHLALADADQNADGKAIGELIAVADLFESLGDQFGAAWATHQLGLLERDSEDAQRLLREAARTFRDIDCPHGLAWTELALGSHPTVSPYPGLGKQHKTGHLEQARALFCRLGDRSGELWARYCVGLLDGDQARVDPVLGELATGRFTTSREARLLLEHRRGKRPAPYWRHAVPRRARDTISPARAGEPPVECRVRLTLLDGSPIRILLRVEAGDRHPWAADGGDGVWLRAVGTPLTPADIEPAMSLVRPSPLAGHGAEFTFTAHRPGPHRLRFTIADEQTGSVLQQVETEFDLPDTSAPHLVTAPHPEHARGA</sequence>
<dbReference type="PANTHER" id="PTHR47691">
    <property type="entry name" value="REGULATOR-RELATED"/>
    <property type="match status" value="1"/>
</dbReference>
<dbReference type="Pfam" id="PF13191">
    <property type="entry name" value="AAA_16"/>
    <property type="match status" value="1"/>
</dbReference>
<proteinExistence type="predicted"/>
<accession>A0ABQ3A3L4</accession>
<reference evidence="3" key="1">
    <citation type="journal article" date="2019" name="Int. J. Syst. Evol. Microbiol.">
        <title>The Global Catalogue of Microorganisms (GCM) 10K type strain sequencing project: providing services to taxonomists for standard genome sequencing and annotation.</title>
        <authorList>
            <consortium name="The Broad Institute Genomics Platform"/>
            <consortium name="The Broad Institute Genome Sequencing Center for Infectious Disease"/>
            <person name="Wu L."/>
            <person name="Ma J."/>
        </authorList>
    </citation>
    <scope>NUCLEOTIDE SEQUENCE [LARGE SCALE GENOMIC DNA]</scope>
    <source>
        <strain evidence="3">JCM 4594</strain>
    </source>
</reference>
<dbReference type="Pfam" id="PF13424">
    <property type="entry name" value="TPR_12"/>
    <property type="match status" value="1"/>
</dbReference>
<dbReference type="RefSeq" id="WP_190027245.1">
    <property type="nucleotide sequence ID" value="NZ_BMUU01000004.1"/>
</dbReference>